<accession>A0ABX3BAS1</accession>
<sequence>MLEMVFVSLFKLILMEKIVLVWKELTISQFGPMILFIKVIALMFMKETMYQKENKELSKLNLHELQIIMLGILKA</sequence>
<reference evidence="2 3" key="1">
    <citation type="journal article" date="2012" name="Science">
        <title>Ecological populations of bacteria act as socially cohesive units of antibiotic production and resistance.</title>
        <authorList>
            <person name="Cordero O.X."/>
            <person name="Wildschutte H."/>
            <person name="Kirkup B."/>
            <person name="Proehl S."/>
            <person name="Ngo L."/>
            <person name="Hussain F."/>
            <person name="Le Roux F."/>
            <person name="Mincer T."/>
            <person name="Polz M.F."/>
        </authorList>
    </citation>
    <scope>NUCLEOTIDE SEQUENCE [LARGE SCALE GENOMIC DNA]</scope>
    <source>
        <strain evidence="2 3">1F-267</strain>
    </source>
</reference>
<evidence type="ECO:0000313" key="2">
    <source>
        <dbReference type="EMBL" id="OEF49431.1"/>
    </source>
</evidence>
<dbReference type="EMBL" id="AJZO02000146">
    <property type="protein sequence ID" value="OEF49431.1"/>
    <property type="molecule type" value="Genomic_DNA"/>
</dbReference>
<dbReference type="Proteomes" id="UP000094638">
    <property type="component" value="Unassembled WGS sequence"/>
</dbReference>
<feature type="transmembrane region" description="Helical" evidence="1">
    <location>
        <begin position="20"/>
        <end position="45"/>
    </location>
</feature>
<evidence type="ECO:0000313" key="3">
    <source>
        <dbReference type="Proteomes" id="UP000094638"/>
    </source>
</evidence>
<gene>
    <name evidence="2" type="ORF">A163_20650</name>
</gene>
<evidence type="ECO:0000256" key="1">
    <source>
        <dbReference type="SAM" id="Phobius"/>
    </source>
</evidence>
<proteinExistence type="predicted"/>
<keyword evidence="3" id="KW-1185">Reference proteome</keyword>
<protein>
    <submittedName>
        <fullName evidence="2">Uncharacterized protein</fullName>
    </submittedName>
</protein>
<keyword evidence="1" id="KW-1133">Transmembrane helix</keyword>
<keyword evidence="1" id="KW-0812">Transmembrane</keyword>
<keyword evidence="1" id="KW-0472">Membrane</keyword>
<comment type="caution">
    <text evidence="2">The sequence shown here is derived from an EMBL/GenBank/DDBJ whole genome shotgun (WGS) entry which is preliminary data.</text>
</comment>
<name>A0ABX3BAS1_9VIBR</name>
<organism evidence="2 3">
    <name type="scientific">Vibrio tasmaniensis 1F-267</name>
    <dbReference type="NCBI Taxonomy" id="1191324"/>
    <lineage>
        <taxon>Bacteria</taxon>
        <taxon>Pseudomonadati</taxon>
        <taxon>Pseudomonadota</taxon>
        <taxon>Gammaproteobacteria</taxon>
        <taxon>Vibrionales</taxon>
        <taxon>Vibrionaceae</taxon>
        <taxon>Vibrio</taxon>
    </lineage>
</organism>